<feature type="compositionally biased region" description="Acidic residues" evidence="6">
    <location>
        <begin position="140"/>
        <end position="150"/>
    </location>
</feature>
<evidence type="ECO:0000313" key="8">
    <source>
        <dbReference type="EMBL" id="KAG6437049.1"/>
    </source>
</evidence>
<dbReference type="GO" id="GO:0009742">
    <property type="term" value="P:brassinosteroid mediated signaling pathway"/>
    <property type="evidence" value="ECO:0007669"/>
    <property type="project" value="UniProtKB-UniRule"/>
</dbReference>
<comment type="caution">
    <text evidence="8">The sequence shown here is derived from an EMBL/GenBank/DDBJ whole genome shotgun (WGS) entry which is preliminary data.</text>
</comment>
<keyword evidence="3 5" id="KW-0238">DNA-binding</keyword>
<dbReference type="Pfam" id="PF05687">
    <property type="entry name" value="BES1_N"/>
    <property type="match status" value="1"/>
</dbReference>
<dbReference type="PANTHER" id="PTHR31506">
    <property type="entry name" value="BES1/BZR1 HOMOLOG PROTEIN 3-RELATED"/>
    <property type="match status" value="1"/>
</dbReference>
<name>A0A8X8YST1_SALSN</name>
<reference evidence="8" key="2">
    <citation type="submission" date="2020-08" db="EMBL/GenBank/DDBJ databases">
        <title>Plant Genome Project.</title>
        <authorList>
            <person name="Zhang R.-G."/>
        </authorList>
    </citation>
    <scope>NUCLEOTIDE SEQUENCE</scope>
    <source>
        <strain evidence="8">Huo1</strain>
        <tissue evidence="8">Leaf</tissue>
    </source>
</reference>
<dbReference type="Proteomes" id="UP000298416">
    <property type="component" value="Unassembled WGS sequence"/>
</dbReference>
<accession>A0A8X8YST1</accession>
<feature type="domain" description="BES1/BZR1 plant transcription factor N-terminal" evidence="7">
    <location>
        <begin position="46"/>
        <end position="113"/>
    </location>
</feature>
<organism evidence="8">
    <name type="scientific">Salvia splendens</name>
    <name type="common">Scarlet sage</name>
    <dbReference type="NCBI Taxonomy" id="180675"/>
    <lineage>
        <taxon>Eukaryota</taxon>
        <taxon>Viridiplantae</taxon>
        <taxon>Streptophyta</taxon>
        <taxon>Embryophyta</taxon>
        <taxon>Tracheophyta</taxon>
        <taxon>Spermatophyta</taxon>
        <taxon>Magnoliopsida</taxon>
        <taxon>eudicotyledons</taxon>
        <taxon>Gunneridae</taxon>
        <taxon>Pentapetalae</taxon>
        <taxon>asterids</taxon>
        <taxon>lamiids</taxon>
        <taxon>Lamiales</taxon>
        <taxon>Lamiaceae</taxon>
        <taxon>Nepetoideae</taxon>
        <taxon>Mentheae</taxon>
        <taxon>Salviinae</taxon>
        <taxon>Salvia</taxon>
        <taxon>Salvia subgen. Calosphace</taxon>
        <taxon>core Calosphace</taxon>
    </lineage>
</organism>
<reference evidence="8" key="1">
    <citation type="submission" date="2018-01" db="EMBL/GenBank/DDBJ databases">
        <authorList>
            <person name="Mao J.F."/>
        </authorList>
    </citation>
    <scope>NUCLEOTIDE SEQUENCE</scope>
    <source>
        <strain evidence="8">Huo1</strain>
        <tissue evidence="8">Leaf</tissue>
    </source>
</reference>
<evidence type="ECO:0000256" key="5">
    <source>
        <dbReference type="RuleBase" id="RU369040"/>
    </source>
</evidence>
<evidence type="ECO:0000256" key="4">
    <source>
        <dbReference type="ARBA" id="ARBA00023163"/>
    </source>
</evidence>
<comment type="function">
    <text evidence="5">Functions in brassinosteroid signaling. May function as transcriptional repressor.</text>
</comment>
<evidence type="ECO:0000313" key="9">
    <source>
        <dbReference type="Proteomes" id="UP000298416"/>
    </source>
</evidence>
<dbReference type="InterPro" id="IPR008540">
    <property type="entry name" value="BES1_N"/>
</dbReference>
<evidence type="ECO:0000256" key="3">
    <source>
        <dbReference type="ARBA" id="ARBA00023125"/>
    </source>
</evidence>
<dbReference type="GO" id="GO:0006351">
    <property type="term" value="P:DNA-templated transcription"/>
    <property type="evidence" value="ECO:0007669"/>
    <property type="project" value="InterPro"/>
</dbReference>
<dbReference type="AlphaFoldDB" id="A0A8X8YST1"/>
<evidence type="ECO:0000259" key="7">
    <source>
        <dbReference type="Pfam" id="PF05687"/>
    </source>
</evidence>
<evidence type="ECO:0000256" key="6">
    <source>
        <dbReference type="SAM" id="MobiDB-lite"/>
    </source>
</evidence>
<keyword evidence="2 5" id="KW-0805">Transcription regulation</keyword>
<comment type="similarity">
    <text evidence="1 5">Belongs to the BZR/LAT61 family.</text>
</comment>
<keyword evidence="5" id="KW-1070">Brassinosteroid signaling pathway</keyword>
<dbReference type="EMBL" id="PNBA02000001">
    <property type="protein sequence ID" value="KAG6437049.1"/>
    <property type="molecule type" value="Genomic_DNA"/>
</dbReference>
<protein>
    <recommendedName>
        <fullName evidence="5">Protein BZR1 homolog</fullName>
    </recommendedName>
    <alternativeName>
        <fullName evidence="5">Protein BRASSINAZOLE-RESISTANT 1 homolog</fullName>
    </alternativeName>
</protein>
<keyword evidence="9" id="KW-1185">Reference proteome</keyword>
<dbReference type="GO" id="GO:0003677">
    <property type="term" value="F:DNA binding"/>
    <property type="evidence" value="ECO:0007669"/>
    <property type="project" value="UniProtKB-UniRule"/>
</dbReference>
<dbReference type="GO" id="GO:0003700">
    <property type="term" value="F:DNA-binding transcription factor activity"/>
    <property type="evidence" value="ECO:0007669"/>
    <property type="project" value="UniProtKB-UniRule"/>
</dbReference>
<gene>
    <name evidence="8" type="ORF">SASPL_101956</name>
</gene>
<proteinExistence type="inferred from homology"/>
<evidence type="ECO:0000256" key="2">
    <source>
        <dbReference type="ARBA" id="ARBA00023015"/>
    </source>
</evidence>
<sequence>MPLVREAMLKNIDSLHRKVLKGCIKTTKGPWVVRRATKDGGHVMKYRYPSEKERLNNKQREQLRRSVKHKIFKGLKAHGNYHLPKHADSNDLLKALCHEAGWHVEEDGTIFRTKGGDVEKMPRLVDDENEEESYCKCGDEGEEPDTTLTL</sequence>
<dbReference type="InterPro" id="IPR033264">
    <property type="entry name" value="BZR"/>
</dbReference>
<comment type="subcellular location">
    <subcellularLocation>
        <location evidence="5">Nucleus</location>
    </subcellularLocation>
</comment>
<keyword evidence="4 5" id="KW-0804">Transcription</keyword>
<dbReference type="GO" id="GO:0005634">
    <property type="term" value="C:nucleus"/>
    <property type="evidence" value="ECO:0007669"/>
    <property type="project" value="UniProtKB-SubCell"/>
</dbReference>
<evidence type="ECO:0000256" key="1">
    <source>
        <dbReference type="ARBA" id="ARBA00005909"/>
    </source>
</evidence>
<dbReference type="PANTHER" id="PTHR31506:SF21">
    <property type="entry name" value="PROTEIN BZR1 HOMOLOG"/>
    <property type="match status" value="1"/>
</dbReference>
<feature type="region of interest" description="Disordered" evidence="6">
    <location>
        <begin position="129"/>
        <end position="150"/>
    </location>
</feature>